<evidence type="ECO:0000313" key="7">
    <source>
        <dbReference type="Proteomes" id="UP000886611"/>
    </source>
</evidence>
<dbReference type="PANTHER" id="PTHR45712:SF22">
    <property type="entry name" value="INSULIN-LIKE GROWTH FACTOR-BINDING PROTEIN COMPLEX ACID LABILE SUBUNIT"/>
    <property type="match status" value="1"/>
</dbReference>
<feature type="non-terminal residue" evidence="6">
    <location>
        <position position="717"/>
    </location>
</feature>
<keyword evidence="2" id="KW-0732">Signal</keyword>
<keyword evidence="5" id="KW-1133">Transmembrane helix</keyword>
<dbReference type="InterPro" id="IPR050333">
    <property type="entry name" value="SLRP"/>
</dbReference>
<name>A0A8X8BK27_POLSE</name>
<accession>A0A8X8BK27</accession>
<evidence type="ECO:0000256" key="3">
    <source>
        <dbReference type="ARBA" id="ARBA00022737"/>
    </source>
</evidence>
<feature type="transmembrane region" description="Helical" evidence="5">
    <location>
        <begin position="675"/>
        <end position="695"/>
    </location>
</feature>
<dbReference type="SMART" id="SM00369">
    <property type="entry name" value="LRR_TYP"/>
    <property type="match status" value="13"/>
</dbReference>
<comment type="caution">
    <text evidence="6">The sequence shown here is derived from an EMBL/GenBank/DDBJ whole genome shotgun (WGS) entry which is preliminary data.</text>
</comment>
<evidence type="ECO:0000256" key="1">
    <source>
        <dbReference type="ARBA" id="ARBA00022614"/>
    </source>
</evidence>
<feature type="non-terminal residue" evidence="6">
    <location>
        <position position="1"/>
    </location>
</feature>
<keyword evidence="3" id="KW-0677">Repeat</keyword>
<dbReference type="GO" id="GO:0005615">
    <property type="term" value="C:extracellular space"/>
    <property type="evidence" value="ECO:0007669"/>
    <property type="project" value="TreeGrafter"/>
</dbReference>
<dbReference type="InterPro" id="IPR003591">
    <property type="entry name" value="Leu-rich_rpt_typical-subtyp"/>
</dbReference>
<evidence type="ECO:0000313" key="6">
    <source>
        <dbReference type="EMBL" id="KAG2457272.1"/>
    </source>
</evidence>
<evidence type="ECO:0000256" key="5">
    <source>
        <dbReference type="SAM" id="Phobius"/>
    </source>
</evidence>
<proteinExistence type="predicted"/>
<dbReference type="InterPro" id="IPR001611">
    <property type="entry name" value="Leu-rich_rpt"/>
</dbReference>
<dbReference type="FunFam" id="3.80.10.10:FF:000770">
    <property type="entry name" value="Uncharacterized protein"/>
    <property type="match status" value="1"/>
</dbReference>
<dbReference type="SUPFAM" id="SSF52058">
    <property type="entry name" value="L domain-like"/>
    <property type="match status" value="2"/>
</dbReference>
<dbReference type="Proteomes" id="UP000886611">
    <property type="component" value="Unassembled WGS sequence"/>
</dbReference>
<dbReference type="PROSITE" id="PS51450">
    <property type="entry name" value="LRR"/>
    <property type="match status" value="5"/>
</dbReference>
<dbReference type="InterPro" id="IPR032675">
    <property type="entry name" value="LRR_dom_sf"/>
</dbReference>
<dbReference type="Pfam" id="PF13855">
    <property type="entry name" value="LRR_8"/>
    <property type="match status" value="3"/>
</dbReference>
<keyword evidence="7" id="KW-1185">Reference proteome</keyword>
<organism evidence="6 7">
    <name type="scientific">Polypterus senegalus</name>
    <name type="common">Senegal bichir</name>
    <dbReference type="NCBI Taxonomy" id="55291"/>
    <lineage>
        <taxon>Eukaryota</taxon>
        <taxon>Metazoa</taxon>
        <taxon>Chordata</taxon>
        <taxon>Craniata</taxon>
        <taxon>Vertebrata</taxon>
        <taxon>Euteleostomi</taxon>
        <taxon>Actinopterygii</taxon>
        <taxon>Polypteriformes</taxon>
        <taxon>Polypteridae</taxon>
        <taxon>Polypterus</taxon>
    </lineage>
</organism>
<protein>
    <submittedName>
        <fullName evidence="6">LRC32 protein</fullName>
    </submittedName>
</protein>
<evidence type="ECO:0000256" key="2">
    <source>
        <dbReference type="ARBA" id="ARBA00022729"/>
    </source>
</evidence>
<dbReference type="EMBL" id="JAATIS010008602">
    <property type="protein sequence ID" value="KAG2457272.1"/>
    <property type="molecule type" value="Genomic_DNA"/>
</dbReference>
<evidence type="ECO:0000256" key="4">
    <source>
        <dbReference type="ARBA" id="ARBA00023180"/>
    </source>
</evidence>
<dbReference type="PANTHER" id="PTHR45712">
    <property type="entry name" value="AGAP008170-PA"/>
    <property type="match status" value="1"/>
</dbReference>
<sequence>MHFGHVVRFPEGDPAQRILIVEDPTCWARPRGCLCNTWLWQIDGHFQRMGLDRVSAWGDANQDPEDRVEKTYVYCNSLNLKHIPSDLPPDIQVLDMSYNFLQNLTDEFLSYYTSIHELNLYNNEVSFVQPGLFKDFANLENLDLSKNHLDQFAQLTYGIGPLPKVKTLDLSSNGLYSSMPPVFLHNASALLNVSLSRNSITKIDKDTFSGASALKSIDLSNNVILEIEDGAFDSLPDLTELNLSTNSITCIVDFNLIQLKLLNLSKNSIESFHTTDSENEHNLLYLDLSENKILYFPVLPKRNKLIYLDLSRNLLQTVSAGPLTDDPSYISYSWFAETTSSWNKTISGSGTETNLTKLLYLDLSYNEIKSISDKFFSTMRSLELLNLSNNCLVSFTVGSDTLNSLDTLDLNFNALQNLSFASSALRFLKKLYLKSNNLQTLEAQVFIHLPQIQLIDLQENHVSICEYNPTSPGLSCSSNKTDCIFLAGIPSLLYLYLSSNTIKYIPQYAFYGTPLLVLDVSNNKDLQLHEKSFFGLDSSLKYLYLHKNSLQSLTVDISLLTGIKHVILSDNQLTELSPWNKESSIEVLDLRNNKLPFIQHHTVTILKKSLKRLYISGNPLDCCSNSQFIHMVLKSTVEIPEINVLKCHFSNNPELNELPFLNVSQEDCDKQDAKIITIVIIIIMALFVSVFIGLISRCYRERRLKSRGSYKARPEGI</sequence>
<keyword evidence="5" id="KW-0812">Transmembrane</keyword>
<dbReference type="Gene3D" id="3.80.10.10">
    <property type="entry name" value="Ribonuclease Inhibitor"/>
    <property type="match status" value="4"/>
</dbReference>
<reference evidence="6 7" key="1">
    <citation type="journal article" date="2021" name="Cell">
        <title>Tracing the genetic footprints of vertebrate landing in non-teleost ray-finned fishes.</title>
        <authorList>
            <person name="Bi X."/>
            <person name="Wang K."/>
            <person name="Yang L."/>
            <person name="Pan H."/>
            <person name="Jiang H."/>
            <person name="Wei Q."/>
            <person name="Fang M."/>
            <person name="Yu H."/>
            <person name="Zhu C."/>
            <person name="Cai Y."/>
            <person name="He Y."/>
            <person name="Gan X."/>
            <person name="Zeng H."/>
            <person name="Yu D."/>
            <person name="Zhu Y."/>
            <person name="Jiang H."/>
            <person name="Qiu Q."/>
            <person name="Yang H."/>
            <person name="Zhang Y.E."/>
            <person name="Wang W."/>
            <person name="Zhu M."/>
            <person name="He S."/>
            <person name="Zhang G."/>
        </authorList>
    </citation>
    <scope>NUCLEOTIDE SEQUENCE [LARGE SCALE GENOMIC DNA]</scope>
    <source>
        <strain evidence="6">Bchr_013</strain>
    </source>
</reference>
<keyword evidence="4" id="KW-0325">Glycoprotein</keyword>
<dbReference type="AlphaFoldDB" id="A0A8X8BK27"/>
<keyword evidence="1" id="KW-0433">Leucine-rich repeat</keyword>
<keyword evidence="5" id="KW-0472">Membrane</keyword>
<gene>
    <name evidence="6" type="primary">Lrrc32_0</name>
    <name evidence="6" type="ORF">GTO96_0013666</name>
</gene>